<name>A0A918LCR0_9PSEU</name>
<dbReference type="Pfam" id="PF08241">
    <property type="entry name" value="Methyltransf_11"/>
    <property type="match status" value="1"/>
</dbReference>
<dbReference type="InterPro" id="IPR029063">
    <property type="entry name" value="SAM-dependent_MTases_sf"/>
</dbReference>
<organism evidence="2 3">
    <name type="scientific">Actinokineospora fastidiosa</name>
    <dbReference type="NCBI Taxonomy" id="1816"/>
    <lineage>
        <taxon>Bacteria</taxon>
        <taxon>Bacillati</taxon>
        <taxon>Actinomycetota</taxon>
        <taxon>Actinomycetes</taxon>
        <taxon>Pseudonocardiales</taxon>
        <taxon>Pseudonocardiaceae</taxon>
        <taxon>Actinokineospora</taxon>
    </lineage>
</organism>
<dbReference type="EMBL" id="BMRB01000002">
    <property type="protein sequence ID" value="GGS31365.1"/>
    <property type="molecule type" value="Genomic_DNA"/>
</dbReference>
<keyword evidence="3" id="KW-1185">Reference proteome</keyword>
<dbReference type="GO" id="GO:0008757">
    <property type="term" value="F:S-adenosylmethionine-dependent methyltransferase activity"/>
    <property type="evidence" value="ECO:0007669"/>
    <property type="project" value="InterPro"/>
</dbReference>
<dbReference type="CDD" id="cd02440">
    <property type="entry name" value="AdoMet_MTases"/>
    <property type="match status" value="1"/>
</dbReference>
<comment type="caution">
    <text evidence="2">The sequence shown here is derived from an EMBL/GenBank/DDBJ whole genome shotgun (WGS) entry which is preliminary data.</text>
</comment>
<evidence type="ECO:0000313" key="3">
    <source>
        <dbReference type="Proteomes" id="UP000660680"/>
    </source>
</evidence>
<dbReference type="InterPro" id="IPR013216">
    <property type="entry name" value="Methyltransf_11"/>
</dbReference>
<dbReference type="Gene3D" id="3.40.50.150">
    <property type="entry name" value="Vaccinia Virus protein VP39"/>
    <property type="match status" value="1"/>
</dbReference>
<evidence type="ECO:0000259" key="1">
    <source>
        <dbReference type="Pfam" id="PF08241"/>
    </source>
</evidence>
<evidence type="ECO:0000313" key="2">
    <source>
        <dbReference type="EMBL" id="GGS31365.1"/>
    </source>
</evidence>
<dbReference type="RefSeq" id="WP_189210710.1">
    <property type="nucleotide sequence ID" value="NZ_BMRB01000002.1"/>
</dbReference>
<sequence length="174" mass="18398">MTVWGKTASETYHRRATGMLRGVYRLIAADIPVRPGAVVVDVGTGPGLLLHRMTGTGGVLHGVDPSPDMVAIARAAADAEGLAERLSFATGSAEDLPFPDASVDLLVSSLSLHHWVDHAKAAAEARRVLRPGGRLLAYDFRFVRMGAAAAAMRAEFGQVTRTPVRLAFARLAAS</sequence>
<gene>
    <name evidence="2" type="ORF">GCM10010171_26550</name>
</gene>
<reference evidence="2" key="2">
    <citation type="submission" date="2020-09" db="EMBL/GenBank/DDBJ databases">
        <authorList>
            <person name="Sun Q."/>
            <person name="Ohkuma M."/>
        </authorList>
    </citation>
    <scope>NUCLEOTIDE SEQUENCE</scope>
    <source>
        <strain evidence="2">JCM 3276</strain>
    </source>
</reference>
<dbReference type="PANTHER" id="PTHR43591">
    <property type="entry name" value="METHYLTRANSFERASE"/>
    <property type="match status" value="1"/>
</dbReference>
<proteinExistence type="predicted"/>
<accession>A0A918LCR0</accession>
<reference evidence="2" key="1">
    <citation type="journal article" date="2014" name="Int. J. Syst. Evol. Microbiol.">
        <title>Complete genome sequence of Corynebacterium casei LMG S-19264T (=DSM 44701T), isolated from a smear-ripened cheese.</title>
        <authorList>
            <consortium name="US DOE Joint Genome Institute (JGI-PGF)"/>
            <person name="Walter F."/>
            <person name="Albersmeier A."/>
            <person name="Kalinowski J."/>
            <person name="Ruckert C."/>
        </authorList>
    </citation>
    <scope>NUCLEOTIDE SEQUENCE</scope>
    <source>
        <strain evidence="2">JCM 3276</strain>
    </source>
</reference>
<dbReference type="SUPFAM" id="SSF53335">
    <property type="entry name" value="S-adenosyl-L-methionine-dependent methyltransferases"/>
    <property type="match status" value="1"/>
</dbReference>
<dbReference type="AlphaFoldDB" id="A0A918LCR0"/>
<dbReference type="Proteomes" id="UP000660680">
    <property type="component" value="Unassembled WGS sequence"/>
</dbReference>
<feature type="domain" description="Methyltransferase type 11" evidence="1">
    <location>
        <begin position="40"/>
        <end position="136"/>
    </location>
</feature>
<protein>
    <recommendedName>
        <fullName evidence="1">Methyltransferase type 11 domain-containing protein</fullName>
    </recommendedName>
</protein>